<dbReference type="PANTHER" id="PTHR22604:SF105">
    <property type="entry name" value="TRANS-1,2-DIHYDROBENZENE-1,2-DIOL DEHYDROGENASE"/>
    <property type="match status" value="1"/>
</dbReference>
<accession>A0A8K0JEV6</accession>
<comment type="similarity">
    <text evidence="1">Belongs to the Gfo/Idh/MocA family.</text>
</comment>
<gene>
    <name evidence="8" type="ORF">FFLO_06700</name>
</gene>
<dbReference type="InterPro" id="IPR055170">
    <property type="entry name" value="GFO_IDH_MocA-like_dom"/>
</dbReference>
<dbReference type="InterPro" id="IPR000683">
    <property type="entry name" value="Gfo/Idh/MocA-like_OxRdtase_N"/>
</dbReference>
<evidence type="ECO:0000313" key="9">
    <source>
        <dbReference type="Proteomes" id="UP000812966"/>
    </source>
</evidence>
<dbReference type="InterPro" id="IPR036291">
    <property type="entry name" value="NAD(P)-bd_dom_sf"/>
</dbReference>
<evidence type="ECO:0000256" key="2">
    <source>
        <dbReference type="ARBA" id="ARBA00023002"/>
    </source>
</evidence>
<evidence type="ECO:0000256" key="4">
    <source>
        <dbReference type="ARBA" id="ARBA00042988"/>
    </source>
</evidence>
<evidence type="ECO:0000256" key="5">
    <source>
        <dbReference type="ARBA" id="ARBA00049233"/>
    </source>
</evidence>
<dbReference type="AlphaFoldDB" id="A0A8K0JEV6"/>
<dbReference type="PANTHER" id="PTHR22604">
    <property type="entry name" value="OXIDOREDUCTASES"/>
    <property type="match status" value="1"/>
</dbReference>
<dbReference type="Gene3D" id="3.40.50.720">
    <property type="entry name" value="NAD(P)-binding Rossmann-like Domain"/>
    <property type="match status" value="1"/>
</dbReference>
<protein>
    <recommendedName>
        <fullName evidence="3">D-xylose 1-dehydrogenase (NADP(+), D-xylono-1,5-lactone-forming)</fullName>
        <ecNumber evidence="3">1.1.1.179</ecNumber>
    </recommendedName>
    <alternativeName>
        <fullName evidence="4">D-xylose-NADP dehydrogenase</fullName>
    </alternativeName>
</protein>
<evidence type="ECO:0000256" key="1">
    <source>
        <dbReference type="ARBA" id="ARBA00010928"/>
    </source>
</evidence>
<feature type="domain" description="Gfo/Idh/MocA-like oxidoreductase N-terminal" evidence="6">
    <location>
        <begin position="6"/>
        <end position="144"/>
    </location>
</feature>
<evidence type="ECO:0000256" key="3">
    <source>
        <dbReference type="ARBA" id="ARBA00038984"/>
    </source>
</evidence>
<dbReference type="Proteomes" id="UP000812966">
    <property type="component" value="Unassembled WGS sequence"/>
</dbReference>
<keyword evidence="9" id="KW-1185">Reference proteome</keyword>
<keyword evidence="2" id="KW-0560">Oxidoreductase</keyword>
<dbReference type="EC" id="1.1.1.179" evidence="3"/>
<dbReference type="Gene3D" id="3.30.360.10">
    <property type="entry name" value="Dihydrodipicolinate Reductase, domain 2"/>
    <property type="match status" value="1"/>
</dbReference>
<dbReference type="InterPro" id="IPR050984">
    <property type="entry name" value="Gfo/Idh/MocA_domain"/>
</dbReference>
<name>A0A8K0JEV6_9TREE</name>
<dbReference type="SUPFAM" id="SSF55347">
    <property type="entry name" value="Glyceraldehyde-3-phosphate dehydrogenase-like, C-terminal domain"/>
    <property type="match status" value="1"/>
</dbReference>
<evidence type="ECO:0000313" key="8">
    <source>
        <dbReference type="EMBL" id="KAG7527667.1"/>
    </source>
</evidence>
<dbReference type="SUPFAM" id="SSF51735">
    <property type="entry name" value="NAD(P)-binding Rossmann-fold domains"/>
    <property type="match status" value="1"/>
</dbReference>
<dbReference type="Pfam" id="PF22725">
    <property type="entry name" value="GFO_IDH_MocA_C3"/>
    <property type="match status" value="1"/>
</dbReference>
<feature type="domain" description="GFO/IDH/MocA-like oxidoreductase" evidence="7">
    <location>
        <begin position="157"/>
        <end position="282"/>
    </location>
</feature>
<dbReference type="Pfam" id="PF01408">
    <property type="entry name" value="GFO_IDH_MocA"/>
    <property type="match status" value="1"/>
</dbReference>
<dbReference type="GO" id="GO:0000166">
    <property type="term" value="F:nucleotide binding"/>
    <property type="evidence" value="ECO:0007669"/>
    <property type="project" value="InterPro"/>
</dbReference>
<reference evidence="8" key="1">
    <citation type="submission" date="2020-04" db="EMBL/GenBank/DDBJ databases">
        <title>Analysis of mating type loci in Filobasidium floriforme.</title>
        <authorList>
            <person name="Nowrousian M."/>
        </authorList>
    </citation>
    <scope>NUCLEOTIDE SEQUENCE</scope>
    <source>
        <strain evidence="8">CBS 6242</strain>
    </source>
</reference>
<dbReference type="GO" id="GO:0047837">
    <property type="term" value="F:D-xylose 1-dehydrogenase (NADP+) activity"/>
    <property type="evidence" value="ECO:0007669"/>
    <property type="project" value="UniProtKB-EC"/>
</dbReference>
<proteinExistence type="inferred from homology"/>
<evidence type="ECO:0000259" key="6">
    <source>
        <dbReference type="Pfam" id="PF01408"/>
    </source>
</evidence>
<sequence length="377" mass="41821">MPPFVIHWGITGCGWISGEFVKDVSIQRDDVTDVYHAIAAVGSRDVSKAQTFIESHCPAGANGQQKGLTDVRPEACGSYDDVYNHPSVDIIYIGTPNTAHFSDAKAALEAGKHCLVEKPACLNAKEWDCLSELAKSKNLFLMEGMWSRFFPIADVLVQKLHHERVLGDLKFVQSDLSMPFYNLLPDTHRTIAIEYAGGPLYDLGPYILLAPLWLLFRDPKNERTRPSQVTGHMLKARTGVDLSTSVTLSFDRLGAVAVGTTSFAYSTSKETKVTIVGDKGEVIVHDGPNNWTKITIRRHEPGESWYQPRWLPEETIEMPVGGGFGLIFEANAVARSIRDGEIENERMPHVETRLALEIINEVQKQGGYKLPAGLEKM</sequence>
<dbReference type="EMBL" id="JABELV010000247">
    <property type="protein sequence ID" value="KAG7527667.1"/>
    <property type="molecule type" value="Genomic_DNA"/>
</dbReference>
<comment type="caution">
    <text evidence="8">The sequence shown here is derived from an EMBL/GenBank/DDBJ whole genome shotgun (WGS) entry which is preliminary data.</text>
</comment>
<evidence type="ECO:0000259" key="7">
    <source>
        <dbReference type="Pfam" id="PF22725"/>
    </source>
</evidence>
<organism evidence="8 9">
    <name type="scientific">Filobasidium floriforme</name>
    <dbReference type="NCBI Taxonomy" id="5210"/>
    <lineage>
        <taxon>Eukaryota</taxon>
        <taxon>Fungi</taxon>
        <taxon>Dikarya</taxon>
        <taxon>Basidiomycota</taxon>
        <taxon>Agaricomycotina</taxon>
        <taxon>Tremellomycetes</taxon>
        <taxon>Filobasidiales</taxon>
        <taxon>Filobasidiaceae</taxon>
        <taxon>Filobasidium</taxon>
    </lineage>
</organism>
<comment type="catalytic activity">
    <reaction evidence="5">
        <text>D-xylose + NADP(+) = D-xylono-1,5-lactone + NADPH + H(+)</text>
        <dbReference type="Rhea" id="RHEA:22000"/>
        <dbReference type="ChEBI" id="CHEBI:15378"/>
        <dbReference type="ChEBI" id="CHEBI:15867"/>
        <dbReference type="ChEBI" id="CHEBI:53455"/>
        <dbReference type="ChEBI" id="CHEBI:57783"/>
        <dbReference type="ChEBI" id="CHEBI:58349"/>
        <dbReference type="EC" id="1.1.1.179"/>
    </reaction>
</comment>